<dbReference type="GeneID" id="94336491"/>
<evidence type="ECO:0000313" key="4">
    <source>
        <dbReference type="Proteomes" id="UP001214638"/>
    </source>
</evidence>
<dbReference type="EMBL" id="JALLKP010000030">
    <property type="protein sequence ID" value="KAK2194897.1"/>
    <property type="molecule type" value="Genomic_DNA"/>
</dbReference>
<protein>
    <submittedName>
        <fullName evidence="2">Uncharacterized protein</fullName>
    </submittedName>
</protein>
<proteinExistence type="predicted"/>
<accession>A0AAD9PI66</accession>
<dbReference type="KEGG" id="bdw:94336491"/>
<sequence>MDFKLLFTFAFFALHPNVAMSTADMDETFYGFLLSTINFLKTIHNPNLAHAIMSHLKEQTTVKSTAEVDDSIEGDEKLVESEESLAYPTLFMYFKIALRMEMKSKEIVIKRVERELYEAIKDWTTLNVEQENSIIQLFIDEKEGLLISKTFPPLISSPFHFLAVQDIDLFNAFVRDFKMDMDKGVAKGAKFLKDLASIELLKKHPKVSRAAIGFIDQYFSFLGYFDNLFKKRRKDLIYMKASSSLSD</sequence>
<comment type="caution">
    <text evidence="2">The sequence shown here is derived from an EMBL/GenBank/DDBJ whole genome shotgun (WGS) entry which is preliminary data.</text>
</comment>
<feature type="signal peptide" evidence="1">
    <location>
        <begin position="1"/>
        <end position="21"/>
    </location>
</feature>
<evidence type="ECO:0000313" key="2">
    <source>
        <dbReference type="EMBL" id="KAK2194897.1"/>
    </source>
</evidence>
<evidence type="ECO:0000256" key="1">
    <source>
        <dbReference type="SAM" id="SignalP"/>
    </source>
</evidence>
<feature type="chain" id="PRO_5042442560" evidence="1">
    <location>
        <begin position="22"/>
        <end position="247"/>
    </location>
</feature>
<keyword evidence="4" id="KW-1185">Reference proteome</keyword>
<name>A0AAD9PI66_9APIC</name>
<dbReference type="AlphaFoldDB" id="A0AAD9PI66"/>
<dbReference type="Proteomes" id="UP001214638">
    <property type="component" value="Unassembled WGS sequence"/>
</dbReference>
<keyword evidence="1" id="KW-0732">Signal</keyword>
<organism evidence="2 4">
    <name type="scientific">Babesia duncani</name>
    <dbReference type="NCBI Taxonomy" id="323732"/>
    <lineage>
        <taxon>Eukaryota</taxon>
        <taxon>Sar</taxon>
        <taxon>Alveolata</taxon>
        <taxon>Apicomplexa</taxon>
        <taxon>Aconoidasida</taxon>
        <taxon>Piroplasmida</taxon>
        <taxon>Babesiidae</taxon>
        <taxon>Babesia</taxon>
    </lineage>
</organism>
<evidence type="ECO:0000313" key="3">
    <source>
        <dbReference type="EMBL" id="KAK2196944.1"/>
    </source>
</evidence>
<dbReference type="EMBL" id="JALLKP010000002">
    <property type="protein sequence ID" value="KAK2196944.1"/>
    <property type="molecule type" value="Genomic_DNA"/>
</dbReference>
<dbReference type="RefSeq" id="XP_067803786.1">
    <property type="nucleotide sequence ID" value="XM_067947222.1"/>
</dbReference>
<reference evidence="2" key="1">
    <citation type="journal article" date="2023" name="Nat. Microbiol.">
        <title>Babesia duncani multi-omics identifies virulence factors and drug targets.</title>
        <authorList>
            <person name="Singh P."/>
            <person name="Lonardi S."/>
            <person name="Liang Q."/>
            <person name="Vydyam P."/>
            <person name="Khabirova E."/>
            <person name="Fang T."/>
            <person name="Gihaz S."/>
            <person name="Thekkiniath J."/>
            <person name="Munshi M."/>
            <person name="Abel S."/>
            <person name="Ciampossin L."/>
            <person name="Batugedara G."/>
            <person name="Gupta M."/>
            <person name="Lu X.M."/>
            <person name="Lenz T."/>
            <person name="Chakravarty S."/>
            <person name="Cornillot E."/>
            <person name="Hu Y."/>
            <person name="Ma W."/>
            <person name="Gonzalez L.M."/>
            <person name="Sanchez S."/>
            <person name="Estrada K."/>
            <person name="Sanchez-Flores A."/>
            <person name="Montero E."/>
            <person name="Harb O.S."/>
            <person name="Le Roch K.G."/>
            <person name="Mamoun C.B."/>
        </authorList>
    </citation>
    <scope>NUCLEOTIDE SEQUENCE</scope>
    <source>
        <strain evidence="3">WA1</strain>
        <tissue evidence="2">Blood</tissue>
    </source>
</reference>
<gene>
    <name evidence="3" type="ORF">BdWA1_002193</name>
    <name evidence="2" type="ORF">BdWA1_003642</name>
</gene>